<protein>
    <recommendedName>
        <fullName evidence="4">Flp pilus-assembly TadG-like N-terminal domain-containing protein</fullName>
    </recommendedName>
</protein>
<gene>
    <name evidence="2" type="ORF">GCM10009839_14950</name>
</gene>
<keyword evidence="1" id="KW-0812">Transmembrane</keyword>
<evidence type="ECO:0000313" key="3">
    <source>
        <dbReference type="Proteomes" id="UP001500751"/>
    </source>
</evidence>
<keyword evidence="1" id="KW-1133">Transmembrane helix</keyword>
<evidence type="ECO:0000256" key="1">
    <source>
        <dbReference type="SAM" id="Phobius"/>
    </source>
</evidence>
<organism evidence="2 3">
    <name type="scientific">Catenulispora yoronensis</name>
    <dbReference type="NCBI Taxonomy" id="450799"/>
    <lineage>
        <taxon>Bacteria</taxon>
        <taxon>Bacillati</taxon>
        <taxon>Actinomycetota</taxon>
        <taxon>Actinomycetes</taxon>
        <taxon>Catenulisporales</taxon>
        <taxon>Catenulisporaceae</taxon>
        <taxon>Catenulispora</taxon>
    </lineage>
</organism>
<name>A0ABN2TSX4_9ACTN</name>
<accession>A0ABN2TSX4</accession>
<evidence type="ECO:0000313" key="2">
    <source>
        <dbReference type="EMBL" id="GAA2019479.1"/>
    </source>
</evidence>
<comment type="caution">
    <text evidence="2">The sequence shown here is derived from an EMBL/GenBank/DDBJ whole genome shotgun (WGS) entry which is preliminary data.</text>
</comment>
<proteinExistence type="predicted"/>
<evidence type="ECO:0008006" key="4">
    <source>
        <dbReference type="Google" id="ProtNLM"/>
    </source>
</evidence>
<dbReference type="Proteomes" id="UP001500751">
    <property type="component" value="Unassembled WGS sequence"/>
</dbReference>
<sequence>MLSRAARALQVLRAPRVFRAPRAEDGAISIVALILGGTMLAFIGLVWDGGRGMASQQTADDLALEIGRTAAQCVNVGNYLINGTAVLASSAQAKACAAPYVNLVNANEKTNGYTVDFDIGISLSRDTFYVTVVLNRPADFLRDSVFGGQYHGHATVKLTQGVTDAGG</sequence>
<feature type="transmembrane region" description="Helical" evidence="1">
    <location>
        <begin position="26"/>
        <end position="47"/>
    </location>
</feature>
<reference evidence="2 3" key="1">
    <citation type="journal article" date="2019" name="Int. J. Syst. Evol. Microbiol.">
        <title>The Global Catalogue of Microorganisms (GCM) 10K type strain sequencing project: providing services to taxonomists for standard genome sequencing and annotation.</title>
        <authorList>
            <consortium name="The Broad Institute Genomics Platform"/>
            <consortium name="The Broad Institute Genome Sequencing Center for Infectious Disease"/>
            <person name="Wu L."/>
            <person name="Ma J."/>
        </authorList>
    </citation>
    <scope>NUCLEOTIDE SEQUENCE [LARGE SCALE GENOMIC DNA]</scope>
    <source>
        <strain evidence="2 3">JCM 16014</strain>
    </source>
</reference>
<dbReference type="EMBL" id="BAAAQN010000006">
    <property type="protein sequence ID" value="GAA2019479.1"/>
    <property type="molecule type" value="Genomic_DNA"/>
</dbReference>
<dbReference type="RefSeq" id="WP_344664767.1">
    <property type="nucleotide sequence ID" value="NZ_BAAAQN010000006.1"/>
</dbReference>
<keyword evidence="3" id="KW-1185">Reference proteome</keyword>
<keyword evidence="1" id="KW-0472">Membrane</keyword>